<dbReference type="RefSeq" id="XP_049182361.1">
    <property type="nucleotide sequence ID" value="XM_049326049.1"/>
</dbReference>
<keyword evidence="1" id="KW-0732">Signal</keyword>
<sequence>MKFTSIAAVATFVAASSAAAIYPDQFAPGAADLVISGAAYQNLLNQLHIDAVTASALGLTEGKTAAELASDLSNILERQTKRSAFTPVSTNDAKDGIDALVSGSIDTDTPYGFNKLLNILNIDEDTATQLDIVQGYPQSHLVERLAQIAYHDDLEKRGIASSLIELPVHLLTAAIDLLFRGVIVPGAAGFDTLLGILGINTTVAEDIGLKVDSTVEEWVAAIAKIIGSVADSAVSGITSGISGGLSGIFDNKVKVVAKRGIASTLIEIPVHILTDAIDLLFRGVIVPGAAGFDTLLGILGINTTVAEDIGLKVDSTVEEWVAAIAKIIGSVADSAVSGITSGISGGLSGIFDNKVKVVAKRGIASTLIEIPVHILTDAIDLLFRGVIVPGAAGFDTLLGILGINTTVAEDIGLKVDSTVEEWVAAIAKIIGSVADSAVSGIASGISGGLGGILDNKVKVVAKRGVASDLIELPVHFLTIAIDLLFRGVIVPGAAGFDTLLGILGINTTVAEDIGLKVDSTVEEWVAAIAKIIGSVADSAVSGIASGISGGLGGILDNKVKVVAKRGIASTAIELPIHFLTIAIDLLFKGAIVPGAAGFDTLLGILGINTTVAEDIGLKVDSTVDQWVSAIAKIIGSVADSAVGGITGGLGSILNNKVKIVA</sequence>
<dbReference type="Proteomes" id="UP001202479">
    <property type="component" value="Unassembled WGS sequence"/>
</dbReference>
<dbReference type="EMBL" id="JAHUZD010000022">
    <property type="protein sequence ID" value="KAI3406616.1"/>
    <property type="molecule type" value="Genomic_DNA"/>
</dbReference>
<dbReference type="GeneID" id="73378078"/>
<evidence type="ECO:0000313" key="2">
    <source>
        <dbReference type="EMBL" id="KAI3406616.1"/>
    </source>
</evidence>
<feature type="chain" id="PRO_5042504830" evidence="1">
    <location>
        <begin position="21"/>
        <end position="661"/>
    </location>
</feature>
<organism evidence="2 3">
    <name type="scientific">Candida oxycetoniae</name>
    <dbReference type="NCBI Taxonomy" id="497107"/>
    <lineage>
        <taxon>Eukaryota</taxon>
        <taxon>Fungi</taxon>
        <taxon>Dikarya</taxon>
        <taxon>Ascomycota</taxon>
        <taxon>Saccharomycotina</taxon>
        <taxon>Pichiomycetes</taxon>
        <taxon>Debaryomycetaceae</taxon>
        <taxon>Candida/Lodderomyces clade</taxon>
        <taxon>Candida</taxon>
    </lineage>
</organism>
<accession>A0AAI9T1M9</accession>
<evidence type="ECO:0000256" key="1">
    <source>
        <dbReference type="SAM" id="SignalP"/>
    </source>
</evidence>
<feature type="signal peptide" evidence="1">
    <location>
        <begin position="1"/>
        <end position="20"/>
    </location>
</feature>
<proteinExistence type="predicted"/>
<comment type="caution">
    <text evidence="2">The sequence shown here is derived from an EMBL/GenBank/DDBJ whole genome shotgun (WGS) entry which is preliminary data.</text>
</comment>
<dbReference type="AlphaFoldDB" id="A0AAI9T1M9"/>
<gene>
    <name evidence="2" type="ORF">KGF56_000461</name>
</gene>
<keyword evidence="3" id="KW-1185">Reference proteome</keyword>
<protein>
    <submittedName>
        <fullName evidence="2">Uncharacterized protein</fullName>
    </submittedName>
</protein>
<evidence type="ECO:0000313" key="3">
    <source>
        <dbReference type="Proteomes" id="UP001202479"/>
    </source>
</evidence>
<name>A0AAI9T1M9_9ASCO</name>
<reference evidence="2" key="1">
    <citation type="journal article" date="2022" name="DNA Res.">
        <title>Genome analysis of five recently described species of the CUG-Ser clade uncovers Candida theae as a new hybrid lineage with pathogenic potential in the Candida parapsilosis species complex.</title>
        <authorList>
            <person name="Mixao V."/>
            <person name="Del Olmo V."/>
            <person name="Hegedusova E."/>
            <person name="Saus E."/>
            <person name="Pryszcz L."/>
            <person name="Cillingova A."/>
            <person name="Nosek J."/>
            <person name="Gabaldon T."/>
        </authorList>
    </citation>
    <scope>NUCLEOTIDE SEQUENCE</scope>
    <source>
        <strain evidence="2">CBS 10844</strain>
    </source>
</reference>